<dbReference type="InterPro" id="IPR043519">
    <property type="entry name" value="NT_sf"/>
</dbReference>
<dbReference type="Gene3D" id="3.30.70.260">
    <property type="match status" value="1"/>
</dbReference>
<dbReference type="CDD" id="cd05399">
    <property type="entry name" value="NT_Rel-Spo_like"/>
    <property type="match status" value="1"/>
</dbReference>
<evidence type="ECO:0000313" key="9">
    <source>
        <dbReference type="EMBL" id="NDY94258.1"/>
    </source>
</evidence>
<dbReference type="InterPro" id="IPR033655">
    <property type="entry name" value="TGS_RelA/SpoT"/>
</dbReference>
<feature type="domain" description="HD" evidence="7">
    <location>
        <begin position="47"/>
        <end position="146"/>
    </location>
</feature>
<dbReference type="Pfam" id="PF02824">
    <property type="entry name" value="TGS"/>
    <property type="match status" value="1"/>
</dbReference>
<dbReference type="Gene3D" id="1.10.3210.10">
    <property type="entry name" value="Hypothetical protein af1432"/>
    <property type="match status" value="1"/>
</dbReference>
<dbReference type="FunFam" id="1.10.3210.10:FF:000001">
    <property type="entry name" value="GTP pyrophosphokinase RelA"/>
    <property type="match status" value="1"/>
</dbReference>
<dbReference type="PROSITE" id="PS51831">
    <property type="entry name" value="HD"/>
    <property type="match status" value="1"/>
</dbReference>
<dbReference type="InterPro" id="IPR012675">
    <property type="entry name" value="Beta-grasp_dom_sf"/>
</dbReference>
<feature type="domain" description="ACT" evidence="6">
    <location>
        <begin position="631"/>
        <end position="705"/>
    </location>
</feature>
<dbReference type="UniPathway" id="UPA00908">
    <property type="reaction ID" value="UER00886"/>
</dbReference>
<evidence type="ECO:0000256" key="4">
    <source>
        <dbReference type="ARBA" id="ARBA00047968"/>
    </source>
</evidence>
<proteinExistence type="inferred from homology"/>
<dbReference type="Pfam" id="PF04607">
    <property type="entry name" value="RelA_SpoT"/>
    <property type="match status" value="1"/>
</dbReference>
<dbReference type="InterPro" id="IPR007685">
    <property type="entry name" value="RelA_SpoT"/>
</dbReference>
<comment type="caution">
    <text evidence="9">The sequence shown here is derived from an EMBL/GenBank/DDBJ whole genome shotgun (WGS) entry which is preliminary data.</text>
</comment>
<dbReference type="SMART" id="SM00471">
    <property type="entry name" value="HDc"/>
    <property type="match status" value="1"/>
</dbReference>
<dbReference type="InterPro" id="IPR002912">
    <property type="entry name" value="ACT_dom"/>
</dbReference>
<gene>
    <name evidence="9" type="ORF">G3I74_00745</name>
</gene>
<organism evidence="9 10">
    <name type="scientific">Wenzhouxiangella limi</name>
    <dbReference type="NCBI Taxonomy" id="2707351"/>
    <lineage>
        <taxon>Bacteria</taxon>
        <taxon>Pseudomonadati</taxon>
        <taxon>Pseudomonadota</taxon>
        <taxon>Gammaproteobacteria</taxon>
        <taxon>Chromatiales</taxon>
        <taxon>Wenzhouxiangellaceae</taxon>
        <taxon>Wenzhouxiangella</taxon>
    </lineage>
</organism>
<dbReference type="AlphaFoldDB" id="A0A845UUN9"/>
<keyword evidence="1 9" id="KW-0378">Hydrolase</keyword>
<dbReference type="EC" id="3.1.7.2" evidence="3"/>
<dbReference type="GO" id="GO:0008893">
    <property type="term" value="F:guanosine-3',5'-bis(diphosphate) 3'-diphosphatase activity"/>
    <property type="evidence" value="ECO:0007669"/>
    <property type="project" value="UniProtKB-EC"/>
</dbReference>
<dbReference type="NCBIfam" id="TIGR00691">
    <property type="entry name" value="spoT_relA"/>
    <property type="match status" value="1"/>
</dbReference>
<dbReference type="Gene3D" id="3.30.460.10">
    <property type="entry name" value="Beta Polymerase, domain 2"/>
    <property type="match status" value="1"/>
</dbReference>
<comment type="similarity">
    <text evidence="5">Belongs to the relA/spoT family.</text>
</comment>
<dbReference type="InterPro" id="IPR006674">
    <property type="entry name" value="HD_domain"/>
</dbReference>
<name>A0A845UUN9_9GAMM</name>
<dbReference type="GO" id="GO:0015970">
    <property type="term" value="P:guanosine tetraphosphate biosynthetic process"/>
    <property type="evidence" value="ECO:0007669"/>
    <property type="project" value="UniProtKB-UniPathway"/>
</dbReference>
<evidence type="ECO:0000256" key="1">
    <source>
        <dbReference type="ARBA" id="ARBA00022801"/>
    </source>
</evidence>
<dbReference type="PROSITE" id="PS51880">
    <property type="entry name" value="TGS"/>
    <property type="match status" value="1"/>
</dbReference>
<feature type="domain" description="TGS" evidence="8">
    <location>
        <begin position="386"/>
        <end position="447"/>
    </location>
</feature>
<dbReference type="GO" id="GO:0042594">
    <property type="term" value="P:response to starvation"/>
    <property type="evidence" value="ECO:0007669"/>
    <property type="project" value="TreeGrafter"/>
</dbReference>
<dbReference type="CDD" id="cd04876">
    <property type="entry name" value="ACT_RelA-SpoT"/>
    <property type="match status" value="1"/>
</dbReference>
<comment type="function">
    <text evidence="5">In eubacteria ppGpp (guanosine 3'-diphosphate 5'-diphosphate) is a mediator of the stringent response that coordinates a variety of cellular activities in response to changes in nutritional abundance.</text>
</comment>
<dbReference type="SUPFAM" id="SSF81271">
    <property type="entry name" value="TGS-like"/>
    <property type="match status" value="1"/>
</dbReference>
<dbReference type="SUPFAM" id="SSF55021">
    <property type="entry name" value="ACT-like"/>
    <property type="match status" value="1"/>
</dbReference>
<dbReference type="InterPro" id="IPR012676">
    <property type="entry name" value="TGS-like"/>
</dbReference>
<evidence type="ECO:0000313" key="10">
    <source>
        <dbReference type="Proteomes" id="UP000484885"/>
    </source>
</evidence>
<dbReference type="Pfam" id="PF19296">
    <property type="entry name" value="RelA_AH_RIS"/>
    <property type="match status" value="1"/>
</dbReference>
<dbReference type="InterPro" id="IPR003607">
    <property type="entry name" value="HD/PDEase_dom"/>
</dbReference>
<evidence type="ECO:0000259" key="6">
    <source>
        <dbReference type="PROSITE" id="PS51671"/>
    </source>
</evidence>
<dbReference type="Pfam" id="PF13328">
    <property type="entry name" value="HD_4"/>
    <property type="match status" value="1"/>
</dbReference>
<dbReference type="InterPro" id="IPR004811">
    <property type="entry name" value="RelA/Spo_fam"/>
</dbReference>
<dbReference type="GO" id="GO:0005886">
    <property type="term" value="C:plasma membrane"/>
    <property type="evidence" value="ECO:0007669"/>
    <property type="project" value="TreeGrafter"/>
</dbReference>
<dbReference type="SUPFAM" id="SSF109604">
    <property type="entry name" value="HD-domain/PDEase-like"/>
    <property type="match status" value="1"/>
</dbReference>
<comment type="pathway">
    <text evidence="2">Purine metabolism; ppGpp biosynthesis; ppGpp from GDP: step 1/1.</text>
</comment>
<dbReference type="InterPro" id="IPR045600">
    <property type="entry name" value="RelA/SpoT_AH_RIS"/>
</dbReference>
<evidence type="ECO:0000259" key="8">
    <source>
        <dbReference type="PROSITE" id="PS51880"/>
    </source>
</evidence>
<dbReference type="GO" id="GO:0008728">
    <property type="term" value="F:GTP diphosphokinase activity"/>
    <property type="evidence" value="ECO:0007669"/>
    <property type="project" value="TreeGrafter"/>
</dbReference>
<dbReference type="Proteomes" id="UP000484885">
    <property type="component" value="Unassembled WGS sequence"/>
</dbReference>
<accession>A0A845UUN9</accession>
<dbReference type="SMART" id="SM00954">
    <property type="entry name" value="RelA_SpoT"/>
    <property type="match status" value="1"/>
</dbReference>
<dbReference type="InterPro" id="IPR045865">
    <property type="entry name" value="ACT-like_dom_sf"/>
</dbReference>
<dbReference type="PANTHER" id="PTHR21262:SF36">
    <property type="entry name" value="BIFUNCTIONAL (P)PPGPP SYNTHASE_HYDROLASE SPOT"/>
    <property type="match status" value="1"/>
</dbReference>
<dbReference type="FunFam" id="3.10.20.30:FF:000002">
    <property type="entry name" value="GTP pyrophosphokinase (RelA/SpoT)"/>
    <property type="match status" value="1"/>
</dbReference>
<dbReference type="FunFam" id="3.30.460.10:FF:000001">
    <property type="entry name" value="GTP pyrophosphokinase RelA"/>
    <property type="match status" value="1"/>
</dbReference>
<sequence length="705" mass="78746">MLPGPVRELRDLLNTYLEPEQVAMVLRAYEIGANAHEGQTRRSGEPYILHPVAVARILAGMRMDHQTITAAILHDTIEDTPVERDDLVREFGADVAKLVDGVTKLDKMKFRTRLEADAESFRKLLLAMSRDLRVIFIKLADRTHNMRTIGAMSATARHRISRETLQIYAPIADRLGMNVLKEELEELGFANLYPNRHRVIERRVAKLAGNRQEVIDSITSALKKRLGEAGIPCRIEGRTKTPYSIYCKMRDKNVPYERVMDVYAFRIVTHSEPHCYQALGVAHALYKPKPGSFKDYIALPKANGYQSLHTVLNSSFGVPVEIQIRTEEMDLVAEKGAAAHWLYKASPDRSTAVRAREWLLKLVETQSRAPDANDFMSSAKAELFPDEIFVFTPRGKIIDLKAESCALDFAYAIHTDVGNQAVGARIDGIALPLNTRLENGQTIEIITRQGAKPQPEWLEFVVTSKARTAIRGHMKNLEQADSVAIGDRLLDQALGRRGYSLETISQRRLERYLKKSGLERLEDLLVRIARGDLLARAVAGKLLPLTQRHRKDPDGDQASLTIGGDEGSAVIYASCCHPIPGDPIMGYLSPGKGVVIHRQRCPNVAELEKNYADRCLEVTWEPLIHGHFSVALNLITVNGPGVLASISAALGQIGANIEQVDQSHSTRETAVLRFVLSVTGRDQLARVMRRLRRNPNVMRISRDLA</sequence>
<dbReference type="RefSeq" id="WP_164209044.1">
    <property type="nucleotide sequence ID" value="NZ_JAAGSC010000023.1"/>
</dbReference>
<dbReference type="PANTHER" id="PTHR21262">
    <property type="entry name" value="GUANOSINE-3',5'-BIS DIPHOSPHATE 3'-PYROPHOSPHOHYDROLASE"/>
    <property type="match status" value="1"/>
</dbReference>
<dbReference type="CDD" id="cd01668">
    <property type="entry name" value="TGS_RSH"/>
    <property type="match status" value="1"/>
</dbReference>
<reference evidence="9 10" key="1">
    <citation type="submission" date="2020-02" db="EMBL/GenBank/DDBJ databases">
        <authorList>
            <person name="Zhang X.-Y."/>
        </authorList>
    </citation>
    <scope>NUCLEOTIDE SEQUENCE [LARGE SCALE GENOMIC DNA]</scope>
    <source>
        <strain evidence="9 10">C33</strain>
    </source>
</reference>
<dbReference type="PROSITE" id="PS51671">
    <property type="entry name" value="ACT"/>
    <property type="match status" value="1"/>
</dbReference>
<evidence type="ECO:0000256" key="2">
    <source>
        <dbReference type="ARBA" id="ARBA00024329"/>
    </source>
</evidence>
<dbReference type="Gene3D" id="3.10.20.30">
    <property type="match status" value="1"/>
</dbReference>
<dbReference type="InterPro" id="IPR004095">
    <property type="entry name" value="TGS"/>
</dbReference>
<evidence type="ECO:0000256" key="5">
    <source>
        <dbReference type="RuleBase" id="RU003847"/>
    </source>
</evidence>
<evidence type="ECO:0000256" key="3">
    <source>
        <dbReference type="ARBA" id="ARBA00024387"/>
    </source>
</evidence>
<dbReference type="GO" id="GO:0015949">
    <property type="term" value="P:nucleobase-containing small molecule interconversion"/>
    <property type="evidence" value="ECO:0007669"/>
    <property type="project" value="UniProtKB-ARBA"/>
</dbReference>
<evidence type="ECO:0000259" key="7">
    <source>
        <dbReference type="PROSITE" id="PS51831"/>
    </source>
</evidence>
<dbReference type="EMBL" id="JAAGSC010000023">
    <property type="protein sequence ID" value="NDY94258.1"/>
    <property type="molecule type" value="Genomic_DNA"/>
</dbReference>
<protein>
    <recommendedName>
        <fullName evidence="3">guanosine-3',5'-bis(diphosphate) 3'-diphosphatase</fullName>
        <ecNumber evidence="3">3.1.7.2</ecNumber>
    </recommendedName>
</protein>
<dbReference type="SUPFAM" id="SSF81301">
    <property type="entry name" value="Nucleotidyltransferase"/>
    <property type="match status" value="1"/>
</dbReference>
<dbReference type="Pfam" id="PF13291">
    <property type="entry name" value="ACT_4"/>
    <property type="match status" value="1"/>
</dbReference>
<comment type="catalytic activity">
    <reaction evidence="4">
        <text>guanosine 3',5'-bis(diphosphate) + H2O = GDP + diphosphate + H(+)</text>
        <dbReference type="Rhea" id="RHEA:14253"/>
        <dbReference type="ChEBI" id="CHEBI:15377"/>
        <dbReference type="ChEBI" id="CHEBI:15378"/>
        <dbReference type="ChEBI" id="CHEBI:33019"/>
        <dbReference type="ChEBI" id="CHEBI:58189"/>
        <dbReference type="ChEBI" id="CHEBI:77828"/>
        <dbReference type="EC" id="3.1.7.2"/>
    </reaction>
</comment>
<keyword evidence="10" id="KW-1185">Reference proteome</keyword>
<dbReference type="CDD" id="cd00077">
    <property type="entry name" value="HDc"/>
    <property type="match status" value="1"/>
</dbReference>